<dbReference type="EMBL" id="JAPJDZ010000002">
    <property type="protein sequence ID" value="MDP5134595.1"/>
    <property type="molecule type" value="Genomic_DNA"/>
</dbReference>
<gene>
    <name evidence="3" type="ORF">ORJ04_01355</name>
</gene>
<keyword evidence="3" id="KW-0645">Protease</keyword>
<keyword evidence="4" id="KW-1185">Reference proteome</keyword>
<feature type="transmembrane region" description="Helical" evidence="1">
    <location>
        <begin position="52"/>
        <end position="77"/>
    </location>
</feature>
<evidence type="ECO:0000313" key="3">
    <source>
        <dbReference type="EMBL" id="MDP5134595.1"/>
    </source>
</evidence>
<feature type="transmembrane region" description="Helical" evidence="1">
    <location>
        <begin position="308"/>
        <end position="328"/>
    </location>
</feature>
<evidence type="ECO:0000313" key="4">
    <source>
        <dbReference type="Proteomes" id="UP001231109"/>
    </source>
</evidence>
<dbReference type="GO" id="GO:0008237">
    <property type="term" value="F:metallopeptidase activity"/>
    <property type="evidence" value="ECO:0007669"/>
    <property type="project" value="UniProtKB-KW"/>
</dbReference>
<protein>
    <submittedName>
        <fullName evidence="3">CPBP family intramembrane metalloprotease</fullName>
    </submittedName>
</protein>
<dbReference type="Proteomes" id="UP001231109">
    <property type="component" value="Unassembled WGS sequence"/>
</dbReference>
<comment type="caution">
    <text evidence="3">The sequence shown here is derived from an EMBL/GenBank/DDBJ whole genome shotgun (WGS) entry which is preliminary data.</text>
</comment>
<feature type="transmembrane region" description="Helical" evidence="1">
    <location>
        <begin position="204"/>
        <end position="223"/>
    </location>
</feature>
<keyword evidence="1" id="KW-0472">Membrane</keyword>
<keyword evidence="1" id="KW-1133">Transmembrane helix</keyword>
<name>A0ABT9HUS9_9GAMM</name>
<feature type="transmembrane region" description="Helical" evidence="1">
    <location>
        <begin position="279"/>
        <end position="301"/>
    </location>
</feature>
<feature type="transmembrane region" description="Helical" evidence="1">
    <location>
        <begin position="178"/>
        <end position="198"/>
    </location>
</feature>
<organism evidence="3 4">
    <name type="scientific">Rheinheimera baltica</name>
    <dbReference type="NCBI Taxonomy" id="67576"/>
    <lineage>
        <taxon>Bacteria</taxon>
        <taxon>Pseudomonadati</taxon>
        <taxon>Pseudomonadota</taxon>
        <taxon>Gammaproteobacteria</taxon>
        <taxon>Chromatiales</taxon>
        <taxon>Chromatiaceae</taxon>
        <taxon>Rheinheimera</taxon>
    </lineage>
</organism>
<feature type="transmembrane region" description="Helical" evidence="1">
    <location>
        <begin position="146"/>
        <end position="166"/>
    </location>
</feature>
<evidence type="ECO:0000259" key="2">
    <source>
        <dbReference type="Pfam" id="PF02517"/>
    </source>
</evidence>
<keyword evidence="3" id="KW-0482">Metalloprotease</keyword>
<dbReference type="RefSeq" id="WP_027672299.1">
    <property type="nucleotide sequence ID" value="NZ_JAPJDZ010000002.1"/>
</dbReference>
<sequence>MEKNYPLPHRFFALCEVLAVFFAGSLLAQMLFQLAGVTGHPLMALMGDSPDMVAIALDLSKLLMLQFAGWFALIVFFSWMNSEKLKAELKLTRHGYQFIQLVVIGVLAWCIGDIANKAVFLLDQTYDLGTSVPWREALLNGEKTTGWWLVMFVGSFGLIPVLEEILWRGYVQSKLIRFFSPVVGIVITAGLFVFSHAQYHQLDLYHASTIIGLTISALALGWITHKTGSIIPAIVMHALLNFPTAGLFLYVTIGLMVGISAWQWQRIRAFFADVLQPQAFTHFSLTNVALLLAGVAAMFTLSQAPALILKLSIACVAIAVVASIAGLVKRLRNKSPV</sequence>
<reference evidence="3 4" key="1">
    <citation type="submission" date="2022-11" db="EMBL/GenBank/DDBJ databases">
        <title>Viruses from the air-sea interface of a natural surface slick.</title>
        <authorList>
            <person name="Rahlff J."/>
            <person name="Holmfeldt K."/>
        </authorList>
    </citation>
    <scope>NUCLEOTIDE SEQUENCE [LARGE SCALE GENOMIC DNA]</scope>
    <source>
        <strain evidence="3 4">SMS4</strain>
    </source>
</reference>
<keyword evidence="1" id="KW-0812">Transmembrane</keyword>
<dbReference type="InterPro" id="IPR003675">
    <property type="entry name" value="Rce1/LyrA-like_dom"/>
</dbReference>
<feature type="transmembrane region" description="Helical" evidence="1">
    <location>
        <begin position="98"/>
        <end position="122"/>
    </location>
</feature>
<feature type="transmembrane region" description="Helical" evidence="1">
    <location>
        <begin position="12"/>
        <end position="32"/>
    </location>
</feature>
<evidence type="ECO:0000256" key="1">
    <source>
        <dbReference type="SAM" id="Phobius"/>
    </source>
</evidence>
<proteinExistence type="predicted"/>
<feature type="transmembrane region" description="Helical" evidence="1">
    <location>
        <begin position="235"/>
        <end position="259"/>
    </location>
</feature>
<keyword evidence="3" id="KW-0378">Hydrolase</keyword>
<feature type="domain" description="CAAX prenyl protease 2/Lysostaphin resistance protein A-like" evidence="2">
    <location>
        <begin position="146"/>
        <end position="242"/>
    </location>
</feature>
<accession>A0ABT9HUS9</accession>
<dbReference type="Pfam" id="PF02517">
    <property type="entry name" value="Rce1-like"/>
    <property type="match status" value="1"/>
</dbReference>